<evidence type="ECO:0000259" key="1">
    <source>
        <dbReference type="Pfam" id="PF13847"/>
    </source>
</evidence>
<protein>
    <recommendedName>
        <fullName evidence="1">Methyltransferase domain-containing protein</fullName>
    </recommendedName>
</protein>
<dbReference type="CDD" id="cd02440">
    <property type="entry name" value="AdoMet_MTases"/>
    <property type="match status" value="1"/>
</dbReference>
<dbReference type="Pfam" id="PF13847">
    <property type="entry name" value="Methyltransf_31"/>
    <property type="match status" value="1"/>
</dbReference>
<dbReference type="RefSeq" id="WP_046823213.1">
    <property type="nucleotide sequence ID" value="NZ_LBBT01000215.1"/>
</dbReference>
<comment type="caution">
    <text evidence="2">The sequence shown here is derived from an EMBL/GenBank/DDBJ whole genome shotgun (WGS) entry which is preliminary data.</text>
</comment>
<reference evidence="2 3" key="1">
    <citation type="submission" date="2015-04" db="EMBL/GenBank/DDBJ databases">
        <title>Microcin producing Clostridium sp. JC272T.</title>
        <authorList>
            <person name="Jyothsna T."/>
            <person name="Sasikala C."/>
            <person name="Ramana C."/>
        </authorList>
    </citation>
    <scope>NUCLEOTIDE SEQUENCE [LARGE SCALE GENOMIC DNA]</scope>
    <source>
        <strain evidence="2 3">JC272</strain>
    </source>
</reference>
<dbReference type="PANTHER" id="PTHR43861">
    <property type="entry name" value="TRANS-ACONITATE 2-METHYLTRANSFERASE-RELATED"/>
    <property type="match status" value="1"/>
</dbReference>
<dbReference type="EMBL" id="LBBT01000215">
    <property type="protein sequence ID" value="KKY01129.1"/>
    <property type="molecule type" value="Genomic_DNA"/>
</dbReference>
<dbReference type="Gene3D" id="3.40.50.150">
    <property type="entry name" value="Vaccinia Virus protein VP39"/>
    <property type="match status" value="1"/>
</dbReference>
<dbReference type="GO" id="GO:0008168">
    <property type="term" value="F:methyltransferase activity"/>
    <property type="evidence" value="ECO:0007669"/>
    <property type="project" value="UniProtKB-KW"/>
</dbReference>
<name>A0A0M3DI62_9FIRM</name>
<sequence>MGRNIYDNDVFFEEYSKIRENEYNYNNLIEKPAISKLLPDLKGKIVLDLGCGNGDNCIDFINKGARKVIGIDISSNMVDIAISKNSHENIQYIKMDMNIINSINEKFDMIYSSLAIHYVENYKLLISNIRKLIKPDGILLFSQEHPNTTSPKKGCIWTKDKNGNKLHAHLSDYMYSGKREVIWLGTKVEKYHRPISEIINILVNENFNIKEIIEPVPDEYALSKRKDMIDEFHRPTSIIIKAQMKK</sequence>
<keyword evidence="3" id="KW-1185">Reference proteome</keyword>
<dbReference type="Proteomes" id="UP000034407">
    <property type="component" value="Unassembled WGS sequence"/>
</dbReference>
<dbReference type="PATRIC" id="fig|1629550.3.peg.1534"/>
<dbReference type="InterPro" id="IPR029063">
    <property type="entry name" value="SAM-dependent_MTases_sf"/>
</dbReference>
<dbReference type="InterPro" id="IPR025714">
    <property type="entry name" value="Methyltranfer_dom"/>
</dbReference>
<dbReference type="AlphaFoldDB" id="A0A0M3DI62"/>
<dbReference type="GO" id="GO:0032259">
    <property type="term" value="P:methylation"/>
    <property type="evidence" value="ECO:0007669"/>
    <property type="project" value="UniProtKB-KW"/>
</dbReference>
<dbReference type="SUPFAM" id="SSF53335">
    <property type="entry name" value="S-adenosyl-L-methionine-dependent methyltransferases"/>
    <property type="match status" value="1"/>
</dbReference>
<gene>
    <name evidence="2" type="ORF">VN21_10415</name>
</gene>
<evidence type="ECO:0000313" key="2">
    <source>
        <dbReference type="EMBL" id="KKY01129.1"/>
    </source>
</evidence>
<feature type="domain" description="Methyltransferase" evidence="1">
    <location>
        <begin position="42"/>
        <end position="146"/>
    </location>
</feature>
<proteinExistence type="predicted"/>
<accession>A0A0M3DI62</accession>
<dbReference type="PANTHER" id="PTHR43861:SF1">
    <property type="entry name" value="TRANS-ACONITATE 2-METHYLTRANSFERASE"/>
    <property type="match status" value="1"/>
</dbReference>
<evidence type="ECO:0000313" key="3">
    <source>
        <dbReference type="Proteomes" id="UP000034407"/>
    </source>
</evidence>
<organism evidence="2 3">
    <name type="scientific">Paraclostridium benzoelyticum</name>
    <dbReference type="NCBI Taxonomy" id="1629550"/>
    <lineage>
        <taxon>Bacteria</taxon>
        <taxon>Bacillati</taxon>
        <taxon>Bacillota</taxon>
        <taxon>Clostridia</taxon>
        <taxon>Peptostreptococcales</taxon>
        <taxon>Peptostreptococcaceae</taxon>
        <taxon>Paraclostridium</taxon>
    </lineage>
</organism>
<dbReference type="OrthoDB" id="9791837at2"/>